<dbReference type="Proteomes" id="UP001189624">
    <property type="component" value="Chromosome 4"/>
</dbReference>
<evidence type="ECO:0000256" key="1">
    <source>
        <dbReference type="SAM" id="MobiDB-lite"/>
    </source>
</evidence>
<feature type="compositionally biased region" description="Basic residues" evidence="1">
    <location>
        <begin position="38"/>
        <end position="55"/>
    </location>
</feature>
<feature type="region of interest" description="Disordered" evidence="1">
    <location>
        <begin position="1"/>
        <end position="72"/>
    </location>
</feature>
<name>A0AA86VAX5_9FABA</name>
<dbReference type="EMBL" id="OY731401">
    <property type="protein sequence ID" value="CAJ1948382.1"/>
    <property type="molecule type" value="Genomic_DNA"/>
</dbReference>
<gene>
    <name evidence="2" type="ORF">AYBTSS11_LOCUS13159</name>
</gene>
<organism evidence="2 3">
    <name type="scientific">Sphenostylis stenocarpa</name>
    <dbReference type="NCBI Taxonomy" id="92480"/>
    <lineage>
        <taxon>Eukaryota</taxon>
        <taxon>Viridiplantae</taxon>
        <taxon>Streptophyta</taxon>
        <taxon>Embryophyta</taxon>
        <taxon>Tracheophyta</taxon>
        <taxon>Spermatophyta</taxon>
        <taxon>Magnoliopsida</taxon>
        <taxon>eudicotyledons</taxon>
        <taxon>Gunneridae</taxon>
        <taxon>Pentapetalae</taxon>
        <taxon>rosids</taxon>
        <taxon>fabids</taxon>
        <taxon>Fabales</taxon>
        <taxon>Fabaceae</taxon>
        <taxon>Papilionoideae</taxon>
        <taxon>50 kb inversion clade</taxon>
        <taxon>NPAAA clade</taxon>
        <taxon>indigoferoid/millettioid clade</taxon>
        <taxon>Phaseoleae</taxon>
        <taxon>Sphenostylis</taxon>
    </lineage>
</organism>
<protein>
    <submittedName>
        <fullName evidence="2">Uncharacterized protein</fullName>
    </submittedName>
</protein>
<keyword evidence="3" id="KW-1185">Reference proteome</keyword>
<sequence>MKNPNCHFSDSLDAGREIRRRRKDRTKIKPESETRAAAPRRRKIARRSSGHRKSLRSVDTASGEVWDSHSREGAVANMIERLLESGGRRGTGERFVWTVTGERIREGETERERKRVHAE</sequence>
<reference evidence="2" key="1">
    <citation type="submission" date="2023-10" db="EMBL/GenBank/DDBJ databases">
        <authorList>
            <person name="Domelevo Entfellner J.-B."/>
        </authorList>
    </citation>
    <scope>NUCLEOTIDE SEQUENCE</scope>
</reference>
<proteinExistence type="predicted"/>
<dbReference type="AlphaFoldDB" id="A0AA86VAX5"/>
<dbReference type="Gramene" id="rna-AYBTSS11_LOCUS13159">
    <property type="protein sequence ID" value="CAJ1948382.1"/>
    <property type="gene ID" value="gene-AYBTSS11_LOCUS13159"/>
</dbReference>
<evidence type="ECO:0000313" key="3">
    <source>
        <dbReference type="Proteomes" id="UP001189624"/>
    </source>
</evidence>
<accession>A0AA86VAX5</accession>
<evidence type="ECO:0000313" key="2">
    <source>
        <dbReference type="EMBL" id="CAJ1948382.1"/>
    </source>
</evidence>